<keyword evidence="1" id="KW-0472">Membrane</keyword>
<keyword evidence="1" id="KW-1133">Transmembrane helix</keyword>
<dbReference type="EMBL" id="JACTAM010000014">
    <property type="protein sequence ID" value="KAI2657238.1"/>
    <property type="molecule type" value="Genomic_DNA"/>
</dbReference>
<reference evidence="2 3" key="1">
    <citation type="submission" date="2022-01" db="EMBL/GenBank/DDBJ databases">
        <title>A high-quality chromosome-level genome assembly of rohu carp, Labeo rohita.</title>
        <authorList>
            <person name="Arick M.A. II"/>
            <person name="Hsu C.-Y."/>
            <person name="Magbanua Z."/>
            <person name="Pechanova O."/>
            <person name="Grover C."/>
            <person name="Miller E."/>
            <person name="Thrash A."/>
            <person name="Ezzel L."/>
            <person name="Alam S."/>
            <person name="Benzie J."/>
            <person name="Hamilton M."/>
            <person name="Karsi A."/>
            <person name="Lawrence M.L."/>
            <person name="Peterson D.G."/>
        </authorList>
    </citation>
    <scope>NUCLEOTIDE SEQUENCE [LARGE SCALE GENOMIC DNA]</scope>
    <source>
        <strain evidence="3">BAU-BD-2019</strain>
        <tissue evidence="2">Blood</tissue>
    </source>
</reference>
<evidence type="ECO:0000313" key="3">
    <source>
        <dbReference type="Proteomes" id="UP000830375"/>
    </source>
</evidence>
<keyword evidence="1" id="KW-0812">Transmembrane</keyword>
<comment type="caution">
    <text evidence="2">The sequence shown here is derived from an EMBL/GenBank/DDBJ whole genome shotgun (WGS) entry which is preliminary data.</text>
</comment>
<name>A0ABQ8M5Y0_LABRO</name>
<gene>
    <name evidence="2" type="ORF">H4Q32_030233</name>
</gene>
<dbReference type="Proteomes" id="UP000830375">
    <property type="component" value="Unassembled WGS sequence"/>
</dbReference>
<proteinExistence type="predicted"/>
<sequence>MKWMLWAFWASSGSFYLVLYCEMVLFVVKGQKSLMMYEPHSYVHLLRYGFVAESKDLPLAIKGIACPFFCICICVTLFGYIILYMFYLFRCFLLQNKQRRYYIHLFLFLWNLTHYRTFIIRNVTFIIADAFIGSNL</sequence>
<organism evidence="2 3">
    <name type="scientific">Labeo rohita</name>
    <name type="common">Indian major carp</name>
    <name type="synonym">Cyprinus rohita</name>
    <dbReference type="NCBI Taxonomy" id="84645"/>
    <lineage>
        <taxon>Eukaryota</taxon>
        <taxon>Metazoa</taxon>
        <taxon>Chordata</taxon>
        <taxon>Craniata</taxon>
        <taxon>Vertebrata</taxon>
        <taxon>Euteleostomi</taxon>
        <taxon>Actinopterygii</taxon>
        <taxon>Neopterygii</taxon>
        <taxon>Teleostei</taxon>
        <taxon>Ostariophysi</taxon>
        <taxon>Cypriniformes</taxon>
        <taxon>Cyprinidae</taxon>
        <taxon>Labeoninae</taxon>
        <taxon>Labeonini</taxon>
        <taxon>Labeo</taxon>
    </lineage>
</organism>
<protein>
    <submittedName>
        <fullName evidence="2">Non-structural protein 3b</fullName>
    </submittedName>
</protein>
<feature type="transmembrane region" description="Helical" evidence="1">
    <location>
        <begin position="64"/>
        <end position="89"/>
    </location>
</feature>
<evidence type="ECO:0000313" key="2">
    <source>
        <dbReference type="EMBL" id="KAI2657238.1"/>
    </source>
</evidence>
<keyword evidence="3" id="KW-1185">Reference proteome</keyword>
<evidence type="ECO:0000256" key="1">
    <source>
        <dbReference type="SAM" id="Phobius"/>
    </source>
</evidence>
<feature type="transmembrane region" description="Helical" evidence="1">
    <location>
        <begin position="101"/>
        <end position="119"/>
    </location>
</feature>
<accession>A0ABQ8M5Y0</accession>
<feature type="transmembrane region" description="Helical" evidence="1">
    <location>
        <begin position="6"/>
        <end position="28"/>
    </location>
</feature>